<dbReference type="OrthoDB" id="2441380at2759"/>
<gene>
    <name evidence="2" type="ORF">N7517_011616</name>
</gene>
<proteinExistence type="predicted"/>
<dbReference type="Pfam" id="PF08881">
    <property type="entry name" value="CVNH"/>
    <property type="match status" value="1"/>
</dbReference>
<evidence type="ECO:0000313" key="2">
    <source>
        <dbReference type="EMBL" id="KAJ5357007.1"/>
    </source>
</evidence>
<name>A0A9W9RB90_9EURO</name>
<dbReference type="SUPFAM" id="SSF51322">
    <property type="entry name" value="Cyanovirin-N"/>
    <property type="match status" value="1"/>
</dbReference>
<sequence>MSFHHSACDIRLRDEPGCTFLSAICNNDEGSGLADYIPLDECLGNENGHFSWGGRNFSHDARNTTLATQGPDKTPVLHSDLRNSSGDFVPSEIDLATHIANIDGQLVYLC</sequence>
<reference evidence="2" key="1">
    <citation type="submission" date="2022-12" db="EMBL/GenBank/DDBJ databases">
        <authorList>
            <person name="Petersen C."/>
        </authorList>
    </citation>
    <scope>NUCLEOTIDE SEQUENCE</scope>
    <source>
        <strain evidence="2">IBT 3081</strain>
    </source>
</reference>
<reference evidence="2" key="2">
    <citation type="journal article" date="2023" name="IMA Fungus">
        <title>Comparative genomic study of the Penicillium genus elucidates a diverse pangenome and 15 lateral gene transfer events.</title>
        <authorList>
            <person name="Petersen C."/>
            <person name="Sorensen T."/>
            <person name="Nielsen M.R."/>
            <person name="Sondergaard T.E."/>
            <person name="Sorensen J.L."/>
            <person name="Fitzpatrick D.A."/>
            <person name="Frisvad J.C."/>
            <person name="Nielsen K.L."/>
        </authorList>
    </citation>
    <scope>NUCLEOTIDE SEQUENCE</scope>
    <source>
        <strain evidence="2">IBT 3081</strain>
    </source>
</reference>
<dbReference type="SMART" id="SM01111">
    <property type="entry name" value="CVNH"/>
    <property type="match status" value="1"/>
</dbReference>
<organism evidence="2 3">
    <name type="scientific">Penicillium concentricum</name>
    <dbReference type="NCBI Taxonomy" id="293559"/>
    <lineage>
        <taxon>Eukaryota</taxon>
        <taxon>Fungi</taxon>
        <taxon>Dikarya</taxon>
        <taxon>Ascomycota</taxon>
        <taxon>Pezizomycotina</taxon>
        <taxon>Eurotiomycetes</taxon>
        <taxon>Eurotiomycetidae</taxon>
        <taxon>Eurotiales</taxon>
        <taxon>Aspergillaceae</taxon>
        <taxon>Penicillium</taxon>
    </lineage>
</organism>
<dbReference type="Gene3D" id="2.30.60.10">
    <property type="entry name" value="Cyanovirin-N"/>
    <property type="match status" value="1"/>
</dbReference>
<evidence type="ECO:0000259" key="1">
    <source>
        <dbReference type="SMART" id="SM01111"/>
    </source>
</evidence>
<dbReference type="GeneID" id="81468522"/>
<dbReference type="InterPro" id="IPR036673">
    <property type="entry name" value="Cyanovirin-N_sf"/>
</dbReference>
<dbReference type="Proteomes" id="UP001147752">
    <property type="component" value="Unassembled WGS sequence"/>
</dbReference>
<dbReference type="RefSeq" id="XP_056575154.1">
    <property type="nucleotide sequence ID" value="XM_056729339.1"/>
</dbReference>
<keyword evidence="3" id="KW-1185">Reference proteome</keyword>
<dbReference type="PANTHER" id="PTHR42076:SF1">
    <property type="entry name" value="CYANOVIRIN-N DOMAIN-CONTAINING PROTEIN"/>
    <property type="match status" value="1"/>
</dbReference>
<protein>
    <recommendedName>
        <fullName evidence="1">Cyanovirin-N domain-containing protein</fullName>
    </recommendedName>
</protein>
<comment type="caution">
    <text evidence="2">The sequence shown here is derived from an EMBL/GenBank/DDBJ whole genome shotgun (WGS) entry which is preliminary data.</text>
</comment>
<accession>A0A9W9RB90</accession>
<dbReference type="PANTHER" id="PTHR42076">
    <property type="entry name" value="CYANOVIRIN-N HOMOLOG"/>
    <property type="match status" value="1"/>
</dbReference>
<dbReference type="EMBL" id="JAPZBT010000006">
    <property type="protein sequence ID" value="KAJ5357007.1"/>
    <property type="molecule type" value="Genomic_DNA"/>
</dbReference>
<feature type="domain" description="Cyanovirin-N" evidence="1">
    <location>
        <begin position="2"/>
        <end position="108"/>
    </location>
</feature>
<dbReference type="InterPro" id="IPR011058">
    <property type="entry name" value="Cyanovirin-N"/>
</dbReference>
<dbReference type="AlphaFoldDB" id="A0A9W9RB90"/>
<evidence type="ECO:0000313" key="3">
    <source>
        <dbReference type="Proteomes" id="UP001147752"/>
    </source>
</evidence>